<dbReference type="Proteomes" id="UP000279236">
    <property type="component" value="Unassembled WGS sequence"/>
</dbReference>
<proteinExistence type="predicted"/>
<gene>
    <name evidence="1" type="ORF">EHS24_002271</name>
</gene>
<evidence type="ECO:0000313" key="2">
    <source>
        <dbReference type="Proteomes" id="UP000279236"/>
    </source>
</evidence>
<keyword evidence="2" id="KW-1185">Reference proteome</keyword>
<name>A0A427XI41_9TREE</name>
<dbReference type="EMBL" id="RSCE01000012">
    <property type="protein sequence ID" value="RSH78545.1"/>
    <property type="molecule type" value="Genomic_DNA"/>
</dbReference>
<reference evidence="1 2" key="1">
    <citation type="submission" date="2018-11" db="EMBL/GenBank/DDBJ databases">
        <title>Genome sequence of Apiotrichum porosum DSM 27194.</title>
        <authorList>
            <person name="Aliyu H."/>
            <person name="Gorte O."/>
            <person name="Ochsenreither K."/>
        </authorList>
    </citation>
    <scope>NUCLEOTIDE SEQUENCE [LARGE SCALE GENOMIC DNA]</scope>
    <source>
        <strain evidence="1 2">DSM 27194</strain>
    </source>
</reference>
<dbReference type="RefSeq" id="XP_028473692.1">
    <property type="nucleotide sequence ID" value="XM_028618014.1"/>
</dbReference>
<dbReference type="AlphaFoldDB" id="A0A427XI41"/>
<accession>A0A427XI41</accession>
<evidence type="ECO:0000313" key="1">
    <source>
        <dbReference type="EMBL" id="RSH78545.1"/>
    </source>
</evidence>
<sequence length="185" mass="19175">MVCTGGNLGQNRGNTCVSISPFFPCRYCGMMKPTAANSPQAPVGPATNTTYWPTNQSYGAVPYQSVAVPGVASGYAPPQNNNSTFQASNTVSSAQHTYPCAGDATGKNFGDGCRIGGPPGSPYCVYCLCKPFIPGQPYYTAPEIAKAHGLTPHWNAGARIGSQYCCGSNTGQNFGNFCHPTVAGG</sequence>
<organism evidence="1 2">
    <name type="scientific">Apiotrichum porosum</name>
    <dbReference type="NCBI Taxonomy" id="105984"/>
    <lineage>
        <taxon>Eukaryota</taxon>
        <taxon>Fungi</taxon>
        <taxon>Dikarya</taxon>
        <taxon>Basidiomycota</taxon>
        <taxon>Agaricomycotina</taxon>
        <taxon>Tremellomycetes</taxon>
        <taxon>Trichosporonales</taxon>
        <taxon>Trichosporonaceae</taxon>
        <taxon>Apiotrichum</taxon>
    </lineage>
</organism>
<comment type="caution">
    <text evidence="1">The sequence shown here is derived from an EMBL/GenBank/DDBJ whole genome shotgun (WGS) entry which is preliminary data.</text>
</comment>
<protein>
    <submittedName>
        <fullName evidence="1">Uncharacterized protein</fullName>
    </submittedName>
</protein>
<dbReference type="GeneID" id="39586814"/>